<name>A0A0D3FRW9_9ORYZ</name>
<proteinExistence type="predicted"/>
<dbReference type="AlphaFoldDB" id="A0A0D3FRW9"/>
<sequence>MKLFTKLLQKIYPINVSEAVRVITSYLVDTRDDANTDIYLDGWDGLATSEVLRATAQDPPPDLKSKFSKIIHIDWSRWKSRRALQRTIAEELMLPQWVMAIFNRQDEEEDFCGVDEISRLEIEAVGTEIHQALQQHRCLVLFHNGSNKIIDLHDFGIPQLTTCRWLALGCKILWTFRGRLRLSGNLEVGGEHLKLYCDQWVSRLHLERLLQEETREIAPGITQETATNCCLYLLMLHSAGSKIIDFNWTTHASNYWVCDGIIQGGGDPDQAWKHAAALHREIWLDDYTSNAILTNFFEYAFNSTLSRRWMFVADSTAKPVRWFFVIPGDASEKGSVPTDQSTSFFMANITTIPIDMFHQASKLHVLKLCRCAFSFSEPPFYFCQSLRFLGLDTCKDIIEAQSGEGEMQEQDTPTKNQAHEEQAGEKQERETTTMEFFQKLWVLDICSTDWTIPKNALDEMGKNIREVNIRNGRVWGSNSLAWRRLGRNLHKLRVIEPISNWETGQKDEFMGMAKLELLDLTGNQDIQVLPNLSGPINLKTLVLDGCVGLEKIGPQGLLPPSVESFNFDVGSDTSCKILKISLQGCKHLEHFKLRGTFPVLEELDLSRTSIKKLDLSVVDVPKLECVFLMGCKQMRAVLWWPTHRNLKVLRIDTIHGSSSSCCCLPPCIDHQMKYDAIVITGDARFIQSLCLQPALQSIEKRFYLNLHKLASSCSINKDKGRSSIKKNKIGIVDHQYCYYEQEAVAGGALMVSTSSINASLTEGLAAAHDHDTMLPWSQPLDRHVEIGQGVSVTNVESPGGIRDIYTLLTGHTDSLHVHDNSSITSSVIPKLPESARKLTVWELESCCIQRCPKLQAVFASFGSGCHQLFERLETILVDHLLRATCIWSKGIIYKSRDNLRYLKSVHVCFCPRLKFVLPLSEYTQMLSLEILHVISCGDLRHIFPDEDDLPEWRRQKLVHYFPSLKRIYLHDLPSLEQVCESKMCAPALETITMRGCKSIRHLPALIDHPLPLRPVVNCEKDVWDSLEWDGLDAGNYPSLLYHPSYRRHLAHHPSLFDPRHPTYYRTKLPRGSLLF</sequence>
<dbReference type="EnsemblPlants" id="OBART04G00500.1">
    <property type="protein sequence ID" value="OBART04G00500.1"/>
    <property type="gene ID" value="OBART04G00500"/>
</dbReference>
<dbReference type="InterPro" id="IPR057135">
    <property type="entry name" value="At4g27190-like_LRR"/>
</dbReference>
<organism evidence="3">
    <name type="scientific">Oryza barthii</name>
    <dbReference type="NCBI Taxonomy" id="65489"/>
    <lineage>
        <taxon>Eukaryota</taxon>
        <taxon>Viridiplantae</taxon>
        <taxon>Streptophyta</taxon>
        <taxon>Embryophyta</taxon>
        <taxon>Tracheophyta</taxon>
        <taxon>Spermatophyta</taxon>
        <taxon>Magnoliopsida</taxon>
        <taxon>Liliopsida</taxon>
        <taxon>Poales</taxon>
        <taxon>Poaceae</taxon>
        <taxon>BOP clade</taxon>
        <taxon>Oryzoideae</taxon>
        <taxon>Oryzeae</taxon>
        <taxon>Oryzinae</taxon>
        <taxon>Oryza</taxon>
    </lineage>
</organism>
<dbReference type="InterPro" id="IPR050905">
    <property type="entry name" value="Plant_NBS-LRR"/>
</dbReference>
<feature type="region of interest" description="Disordered" evidence="1">
    <location>
        <begin position="403"/>
        <end position="431"/>
    </location>
</feature>
<dbReference type="STRING" id="65489.A0A0D3FRW9"/>
<dbReference type="PaxDb" id="65489-OBART04G00500.1"/>
<dbReference type="Gramene" id="OBART04G00500.1">
    <property type="protein sequence ID" value="OBART04G00500.1"/>
    <property type="gene ID" value="OBART04G00500"/>
</dbReference>
<dbReference type="eggNOG" id="KOG4658">
    <property type="taxonomic scope" value="Eukaryota"/>
</dbReference>
<feature type="compositionally biased region" description="Basic and acidic residues" evidence="1">
    <location>
        <begin position="417"/>
        <end position="431"/>
    </location>
</feature>
<protein>
    <recommendedName>
        <fullName evidence="2">Disease resistance protein At4g27190-like leucine-rich repeats domain-containing protein</fullName>
    </recommendedName>
</protein>
<dbReference type="Gene3D" id="3.80.10.10">
    <property type="entry name" value="Ribonuclease Inhibitor"/>
    <property type="match status" value="2"/>
</dbReference>
<evidence type="ECO:0000313" key="4">
    <source>
        <dbReference type="Proteomes" id="UP000026960"/>
    </source>
</evidence>
<dbReference type="SUPFAM" id="SSF52058">
    <property type="entry name" value="L domain-like"/>
    <property type="match status" value="2"/>
</dbReference>
<accession>A0A0D3FRW9</accession>
<dbReference type="InterPro" id="IPR032675">
    <property type="entry name" value="LRR_dom_sf"/>
</dbReference>
<dbReference type="Proteomes" id="UP000026960">
    <property type="component" value="Chromosome 4"/>
</dbReference>
<dbReference type="PANTHER" id="PTHR33463:SF209">
    <property type="entry name" value="DISEASE RESISTANCE PROTEIN RPS2-LIKE"/>
    <property type="match status" value="1"/>
</dbReference>
<dbReference type="Pfam" id="PF23247">
    <property type="entry name" value="LRR_RPS2"/>
    <property type="match status" value="1"/>
</dbReference>
<evidence type="ECO:0000256" key="1">
    <source>
        <dbReference type="SAM" id="MobiDB-lite"/>
    </source>
</evidence>
<reference evidence="3" key="2">
    <citation type="submission" date="2015-03" db="UniProtKB">
        <authorList>
            <consortium name="EnsemblPlants"/>
        </authorList>
    </citation>
    <scope>IDENTIFICATION</scope>
</reference>
<feature type="domain" description="Disease resistance protein At4g27190-like leucine-rich repeats" evidence="2">
    <location>
        <begin position="841"/>
        <end position="937"/>
    </location>
</feature>
<dbReference type="PANTHER" id="PTHR33463">
    <property type="entry name" value="NB-ARC DOMAIN-CONTAINING PROTEIN-RELATED"/>
    <property type="match status" value="1"/>
</dbReference>
<keyword evidence="4" id="KW-1185">Reference proteome</keyword>
<evidence type="ECO:0000259" key="2">
    <source>
        <dbReference type="Pfam" id="PF23247"/>
    </source>
</evidence>
<dbReference type="HOGENOM" id="CLU_007112_0_0_1"/>
<evidence type="ECO:0000313" key="3">
    <source>
        <dbReference type="EnsemblPlants" id="OBART04G00500.1"/>
    </source>
</evidence>
<reference evidence="3" key="1">
    <citation type="journal article" date="2009" name="Rice">
        <title>De Novo Next Generation Sequencing of Plant Genomes.</title>
        <authorList>
            <person name="Rounsley S."/>
            <person name="Marri P.R."/>
            <person name="Yu Y."/>
            <person name="He R."/>
            <person name="Sisneros N."/>
            <person name="Goicoechea J.L."/>
            <person name="Lee S.J."/>
            <person name="Angelova A."/>
            <person name="Kudrna D."/>
            <person name="Luo M."/>
            <person name="Affourtit J."/>
            <person name="Desany B."/>
            <person name="Knight J."/>
            <person name="Niazi F."/>
            <person name="Egholm M."/>
            <person name="Wing R.A."/>
        </authorList>
    </citation>
    <scope>NUCLEOTIDE SEQUENCE [LARGE SCALE GENOMIC DNA]</scope>
    <source>
        <strain evidence="3">cv. IRGC 105608</strain>
    </source>
</reference>